<dbReference type="InterPro" id="IPR012677">
    <property type="entry name" value="Nucleotide-bd_a/b_plait_sf"/>
</dbReference>
<dbReference type="SMART" id="SM00360">
    <property type="entry name" value="RRM"/>
    <property type="match status" value="2"/>
</dbReference>
<feature type="region of interest" description="Disordered" evidence="4">
    <location>
        <begin position="382"/>
        <end position="406"/>
    </location>
</feature>
<feature type="compositionally biased region" description="Polar residues" evidence="4">
    <location>
        <begin position="389"/>
        <end position="406"/>
    </location>
</feature>
<keyword evidence="1" id="KW-0597">Phosphoprotein</keyword>
<dbReference type="GO" id="GO:0003723">
    <property type="term" value="F:RNA binding"/>
    <property type="evidence" value="ECO:0007669"/>
    <property type="project" value="UniProtKB-UniRule"/>
</dbReference>
<dbReference type="Gene3D" id="3.30.70.330">
    <property type="match status" value="1"/>
</dbReference>
<reference evidence="6" key="1">
    <citation type="submission" date="2020-03" db="EMBL/GenBank/DDBJ databases">
        <title>Whole Genome Sequence of Trichophyton interdigitale from India.</title>
        <authorList>
            <person name="Kumar P."/>
        </authorList>
    </citation>
    <scope>NUCLEOTIDE SEQUENCE</scope>
    <source>
        <strain evidence="6">UCMS-IGIB-CI14</strain>
    </source>
</reference>
<evidence type="ECO:0000313" key="6">
    <source>
        <dbReference type="EMBL" id="KAF3897516.1"/>
    </source>
</evidence>
<dbReference type="PANTHER" id="PTHR10501">
    <property type="entry name" value="U1 SMALL NUCLEAR RIBONUCLEOPROTEIN A/U2 SMALL NUCLEAR RIBONUCLEOPROTEIN B"/>
    <property type="match status" value="1"/>
</dbReference>
<comment type="caution">
    <text evidence="6">The sequence shown here is derived from an EMBL/GenBank/DDBJ whole genome shotgun (WGS) entry which is preliminary data.</text>
</comment>
<feature type="compositionally biased region" description="Polar residues" evidence="4">
    <location>
        <begin position="578"/>
        <end position="587"/>
    </location>
</feature>
<evidence type="ECO:0000256" key="4">
    <source>
        <dbReference type="SAM" id="MobiDB-lite"/>
    </source>
</evidence>
<evidence type="ECO:0000256" key="2">
    <source>
        <dbReference type="ARBA" id="ARBA00022884"/>
    </source>
</evidence>
<dbReference type="Proteomes" id="UP000749309">
    <property type="component" value="Unassembled WGS sequence"/>
</dbReference>
<feature type="region of interest" description="Disordered" evidence="4">
    <location>
        <begin position="518"/>
        <end position="587"/>
    </location>
</feature>
<dbReference type="EMBL" id="JAAQVJ010000051">
    <property type="protein sequence ID" value="KAF3897516.1"/>
    <property type="molecule type" value="Genomic_DNA"/>
</dbReference>
<feature type="compositionally biased region" description="Pro residues" evidence="4">
    <location>
        <begin position="557"/>
        <end position="574"/>
    </location>
</feature>
<feature type="compositionally biased region" description="Polar residues" evidence="4">
    <location>
        <begin position="75"/>
        <end position="99"/>
    </location>
</feature>
<dbReference type="InterPro" id="IPR035979">
    <property type="entry name" value="RBD_domain_sf"/>
</dbReference>
<organism evidence="6 7">
    <name type="scientific">Trichophyton interdigitale</name>
    <dbReference type="NCBI Taxonomy" id="101480"/>
    <lineage>
        <taxon>Eukaryota</taxon>
        <taxon>Fungi</taxon>
        <taxon>Dikarya</taxon>
        <taxon>Ascomycota</taxon>
        <taxon>Pezizomycotina</taxon>
        <taxon>Eurotiomycetes</taxon>
        <taxon>Eurotiomycetidae</taxon>
        <taxon>Onygenales</taxon>
        <taxon>Arthrodermataceae</taxon>
        <taxon>Trichophyton</taxon>
    </lineage>
</organism>
<keyword evidence="2 3" id="KW-0694">RNA-binding</keyword>
<dbReference type="SUPFAM" id="SSF54928">
    <property type="entry name" value="RNA-binding domain, RBD"/>
    <property type="match status" value="2"/>
</dbReference>
<feature type="region of interest" description="Disordered" evidence="4">
    <location>
        <begin position="283"/>
        <end position="331"/>
    </location>
</feature>
<dbReference type="AlphaFoldDB" id="A0A9P4YJY6"/>
<evidence type="ECO:0000313" key="7">
    <source>
        <dbReference type="Proteomes" id="UP000749309"/>
    </source>
</evidence>
<accession>A0A9P4YJY6</accession>
<feature type="compositionally biased region" description="Low complexity" evidence="4">
    <location>
        <begin position="100"/>
        <end position="125"/>
    </location>
</feature>
<name>A0A9P4YJY6_9EURO</name>
<dbReference type="Pfam" id="PF00076">
    <property type="entry name" value="RRM_1"/>
    <property type="match status" value="1"/>
</dbReference>
<protein>
    <submittedName>
        <fullName evidence="6">Cell wall integrity protein scw1</fullName>
    </submittedName>
</protein>
<dbReference type="PROSITE" id="PS50102">
    <property type="entry name" value="RRM"/>
    <property type="match status" value="1"/>
</dbReference>
<feature type="region of interest" description="Disordered" evidence="4">
    <location>
        <begin position="70"/>
        <end position="126"/>
    </location>
</feature>
<dbReference type="FunFam" id="3.30.70.330:FF:000089">
    <property type="entry name" value="RNA binding protein"/>
    <property type="match status" value="1"/>
</dbReference>
<proteinExistence type="predicted"/>
<sequence length="662" mass="69217">MGTAHPNQAGVAFENSLQRRESLSTGLPRLSLATTKALAVSQGGLAADIFASTSQASSLAASIPYSITPIGKPSSFDSRTPVSARLGQQANGSTASSMANGHQNNGNNSNNNQQHQSNNQQQHGGATAVRMRMLPRNTSYEALRSMLLFAKNLLDAEFVPNEYSEDSAFLTAIALFETRTAAEEAQAMLNGKPNSTNDANMIVEIVSGPSTSAMISRRNTIDHLPRSLSMLSPTSPHPFMPPPSRMLSRLDDMHSLDNALVDGSSIGKQSAAAAASASASASVTNGELPAPDTGSRIHSLFSSQSPAGNGMNDRPRVSGKSVIDQDVDEDTGELLKDPIAYARNGPMALQRRSTNPQLPMSQFSNLSLTTNLSSPPLAPFSAGAAGTPATRNMPTPTSAVSTFSGSGSTTPYHQLQFHRLNYPPVNPADQNPPCNTLYVGNLPPDTSEDELKALFSRQRGYKRMIFRQKPNGPICFVEFEDVSFATKCLTELYGYELSNSVKGGIRLSFSKNPLGVRNGQPGSIHPANSMSSPGPVSGMNNSTSAGMGPVRFSTANGPPPGLSAPPGLPMPMPMSIPTNNSAMGPPQQVQVLNSSQFNGLGLGLNHNANAMAAMRPGAGQGPGSGPSMNMGVGIGVGIGSPTAGNMGAINNGGSYPDYMMGR</sequence>
<evidence type="ECO:0000259" key="5">
    <source>
        <dbReference type="PROSITE" id="PS50102"/>
    </source>
</evidence>
<gene>
    <name evidence="6" type="ORF">GY632_2224</name>
</gene>
<evidence type="ECO:0000256" key="3">
    <source>
        <dbReference type="PROSITE-ProRule" id="PRU00176"/>
    </source>
</evidence>
<dbReference type="CDD" id="cd12245">
    <property type="entry name" value="RRM_scw1_like"/>
    <property type="match status" value="1"/>
</dbReference>
<dbReference type="InterPro" id="IPR000504">
    <property type="entry name" value="RRM_dom"/>
</dbReference>
<feature type="domain" description="RRM" evidence="5">
    <location>
        <begin position="435"/>
        <end position="512"/>
    </location>
</feature>
<evidence type="ECO:0000256" key="1">
    <source>
        <dbReference type="ARBA" id="ARBA00022553"/>
    </source>
</evidence>
<feature type="compositionally biased region" description="Polar residues" evidence="4">
    <location>
        <begin position="526"/>
        <end position="545"/>
    </location>
</feature>